<dbReference type="Pfam" id="PF03643">
    <property type="entry name" value="Vps26"/>
    <property type="match status" value="2"/>
</dbReference>
<dbReference type="Gene3D" id="2.60.40.640">
    <property type="match status" value="1"/>
</dbReference>
<dbReference type="InterPro" id="IPR014752">
    <property type="entry name" value="Arrestin-like_C"/>
</dbReference>
<sequence length="254" mass="29705">MAAYFFAPPLDVETKTDKELETLSCPVYYDGDSVSGQVVICVRDGKRMQHDGIKVQFVGQICRWQLHDRGHHHEFPSLSQELAAPGEMRRAQTFVFNFKNVEKQFESYQGTNVKLRYFLRVSISRRAADVTKERVLYHLKDVIVGRIHFLLVHIKMKRMELSIIQKETTGSPPNQYKESQTITNFEIMDGEPVRGETIPIRIYLGDLNLTPTFRDINKKFSTQYYLHLVLIDEENRQYFQQQPESEIREKARTA</sequence>
<dbReference type="AlphaFoldDB" id="A0AAD7FRG6"/>
<dbReference type="EMBL" id="JARKIF010000008">
    <property type="protein sequence ID" value="KAJ7633217.1"/>
    <property type="molecule type" value="Genomic_DNA"/>
</dbReference>
<dbReference type="Proteomes" id="UP001221142">
    <property type="component" value="Unassembled WGS sequence"/>
</dbReference>
<comment type="similarity">
    <text evidence="1">Belongs to the VPS26 family.</text>
</comment>
<organism evidence="2 3">
    <name type="scientific">Roridomyces roridus</name>
    <dbReference type="NCBI Taxonomy" id="1738132"/>
    <lineage>
        <taxon>Eukaryota</taxon>
        <taxon>Fungi</taxon>
        <taxon>Dikarya</taxon>
        <taxon>Basidiomycota</taxon>
        <taxon>Agaricomycotina</taxon>
        <taxon>Agaricomycetes</taxon>
        <taxon>Agaricomycetidae</taxon>
        <taxon>Agaricales</taxon>
        <taxon>Marasmiineae</taxon>
        <taxon>Mycenaceae</taxon>
        <taxon>Roridomyces</taxon>
    </lineage>
</organism>
<keyword evidence="3" id="KW-1185">Reference proteome</keyword>
<dbReference type="InterPro" id="IPR028934">
    <property type="entry name" value="Vps26-related"/>
</dbReference>
<evidence type="ECO:0000256" key="1">
    <source>
        <dbReference type="ARBA" id="ARBA00009100"/>
    </source>
</evidence>
<comment type="caution">
    <text evidence="2">The sequence shown here is derived from an EMBL/GenBank/DDBJ whole genome shotgun (WGS) entry which is preliminary data.</text>
</comment>
<accession>A0AAD7FRG6</accession>
<reference evidence="2" key="1">
    <citation type="submission" date="2023-03" db="EMBL/GenBank/DDBJ databases">
        <title>Massive genome expansion in bonnet fungi (Mycena s.s.) driven by repeated elements and novel gene families across ecological guilds.</title>
        <authorList>
            <consortium name="Lawrence Berkeley National Laboratory"/>
            <person name="Harder C.B."/>
            <person name="Miyauchi S."/>
            <person name="Viragh M."/>
            <person name="Kuo A."/>
            <person name="Thoen E."/>
            <person name="Andreopoulos B."/>
            <person name="Lu D."/>
            <person name="Skrede I."/>
            <person name="Drula E."/>
            <person name="Henrissat B."/>
            <person name="Morin E."/>
            <person name="Kohler A."/>
            <person name="Barry K."/>
            <person name="LaButti K."/>
            <person name="Morin E."/>
            <person name="Salamov A."/>
            <person name="Lipzen A."/>
            <person name="Mereny Z."/>
            <person name="Hegedus B."/>
            <person name="Baldrian P."/>
            <person name="Stursova M."/>
            <person name="Weitz H."/>
            <person name="Taylor A."/>
            <person name="Grigoriev I.V."/>
            <person name="Nagy L.G."/>
            <person name="Martin F."/>
            <person name="Kauserud H."/>
        </authorList>
    </citation>
    <scope>NUCLEOTIDE SEQUENCE</scope>
    <source>
        <strain evidence="2">9284</strain>
    </source>
</reference>
<dbReference type="PANTHER" id="PTHR12233">
    <property type="entry name" value="VACUOLAR PROTEIN SORTING 26 RELATED"/>
    <property type="match status" value="1"/>
</dbReference>
<evidence type="ECO:0000313" key="2">
    <source>
        <dbReference type="EMBL" id="KAJ7633217.1"/>
    </source>
</evidence>
<dbReference type="GO" id="GO:0006886">
    <property type="term" value="P:intracellular protein transport"/>
    <property type="evidence" value="ECO:0007669"/>
    <property type="project" value="InterPro"/>
</dbReference>
<proteinExistence type="inferred from homology"/>
<name>A0AAD7FRG6_9AGAR</name>
<protein>
    <submittedName>
        <fullName evidence="2">Vacuolar protein sorting-associated protein 26-domain-containing protein</fullName>
    </submittedName>
</protein>
<gene>
    <name evidence="2" type="ORF">FB45DRAFT_978672</name>
</gene>
<evidence type="ECO:0000313" key="3">
    <source>
        <dbReference type="Proteomes" id="UP001221142"/>
    </source>
</evidence>